<proteinExistence type="predicted"/>
<dbReference type="EMBL" id="JAGEPF010000004">
    <property type="protein sequence ID" value="MBO2457180.1"/>
    <property type="molecule type" value="Genomic_DNA"/>
</dbReference>
<dbReference type="Pfam" id="PF04149">
    <property type="entry name" value="DUF397"/>
    <property type="match status" value="1"/>
</dbReference>
<evidence type="ECO:0000313" key="3">
    <source>
        <dbReference type="Proteomes" id="UP000680206"/>
    </source>
</evidence>
<dbReference type="InterPro" id="IPR007278">
    <property type="entry name" value="DUF397"/>
</dbReference>
<name>A0ABS3RM66_9ACTN</name>
<gene>
    <name evidence="2" type="ORF">J4709_06305</name>
</gene>
<organism evidence="2 3">
    <name type="scientific">Actinomadura violacea</name>
    <dbReference type="NCBI Taxonomy" id="2819934"/>
    <lineage>
        <taxon>Bacteria</taxon>
        <taxon>Bacillati</taxon>
        <taxon>Actinomycetota</taxon>
        <taxon>Actinomycetes</taxon>
        <taxon>Streptosporangiales</taxon>
        <taxon>Thermomonosporaceae</taxon>
        <taxon>Actinomadura</taxon>
    </lineage>
</organism>
<evidence type="ECO:0000313" key="2">
    <source>
        <dbReference type="EMBL" id="MBO2457180.1"/>
    </source>
</evidence>
<sequence length="46" mass="4931">MCAQVAHSLDGMVGVRDSKALPAAPILEFTCEEWAAFLARVRNPAS</sequence>
<comment type="caution">
    <text evidence="2">The sequence shown here is derived from an EMBL/GenBank/DDBJ whole genome shotgun (WGS) entry which is preliminary data.</text>
</comment>
<feature type="domain" description="DUF397" evidence="1">
    <location>
        <begin position="2"/>
        <end position="42"/>
    </location>
</feature>
<evidence type="ECO:0000259" key="1">
    <source>
        <dbReference type="Pfam" id="PF04149"/>
    </source>
</evidence>
<accession>A0ABS3RM66</accession>
<keyword evidence="3" id="KW-1185">Reference proteome</keyword>
<dbReference type="Proteomes" id="UP000680206">
    <property type="component" value="Unassembled WGS sequence"/>
</dbReference>
<protein>
    <submittedName>
        <fullName evidence="2">DUF397 domain-containing protein</fullName>
    </submittedName>
</protein>
<dbReference type="RefSeq" id="WP_208238502.1">
    <property type="nucleotide sequence ID" value="NZ_JAGEPF010000004.1"/>
</dbReference>
<reference evidence="2 3" key="1">
    <citation type="submission" date="2021-03" db="EMBL/GenBank/DDBJ databases">
        <title>Actinomadura violae sp. nov., isolated from lichen in Thailand.</title>
        <authorList>
            <person name="Kanchanasin P."/>
            <person name="Saeng-In P."/>
            <person name="Phongsopitanun W."/>
            <person name="Yuki M."/>
            <person name="Kudo T."/>
            <person name="Ohkuma M."/>
            <person name="Tanasupawat S."/>
        </authorList>
    </citation>
    <scope>NUCLEOTIDE SEQUENCE [LARGE SCALE GENOMIC DNA]</scope>
    <source>
        <strain evidence="2 3">LCR2-06</strain>
    </source>
</reference>